<dbReference type="OrthoDB" id="1305902at2759"/>
<comment type="caution">
    <text evidence="2">The sequence shown here is derived from an EMBL/GenBank/DDBJ whole genome shotgun (WGS) entry which is preliminary data.</text>
</comment>
<protein>
    <submittedName>
        <fullName evidence="2">Uncharacterized protein</fullName>
    </submittedName>
</protein>
<sequence>MAKEKILRELAAPDLTQKPLCIEYPDLDVPFELKFVDAMVNKTPSKARNLISLMVTNSQQFGFVDDFLTRVNEVKSLSLEYQISNLTSFVQQLVAKKVHQVKAYGIYGSISHPTNMYPTLQEDPYEHTNTVRGFLGPPQRKYDPYSNTENPRWRDYPNLSYGARPPNFQHFRPGPLISPPHSSSESNKSKHPRDEGEYQILEKQVSQLANLLSRFESQGKLPSQTIVNPKQNVCTIILRNDKELKKPIDVVHKITLEEETEKEVVPKPLVIEPYFPERFTKSKKEKKEKENF</sequence>
<keyword evidence="3" id="KW-1185">Reference proteome</keyword>
<gene>
    <name evidence="2" type="ORF">CDL12_14547</name>
</gene>
<name>A0A2G9H5P3_9LAMI</name>
<dbReference type="EMBL" id="NKXS01002603">
    <property type="protein sequence ID" value="PIN12835.1"/>
    <property type="molecule type" value="Genomic_DNA"/>
</dbReference>
<organism evidence="2 3">
    <name type="scientific">Handroanthus impetiginosus</name>
    <dbReference type="NCBI Taxonomy" id="429701"/>
    <lineage>
        <taxon>Eukaryota</taxon>
        <taxon>Viridiplantae</taxon>
        <taxon>Streptophyta</taxon>
        <taxon>Embryophyta</taxon>
        <taxon>Tracheophyta</taxon>
        <taxon>Spermatophyta</taxon>
        <taxon>Magnoliopsida</taxon>
        <taxon>eudicotyledons</taxon>
        <taxon>Gunneridae</taxon>
        <taxon>Pentapetalae</taxon>
        <taxon>asterids</taxon>
        <taxon>lamiids</taxon>
        <taxon>Lamiales</taxon>
        <taxon>Bignoniaceae</taxon>
        <taxon>Crescentiina</taxon>
        <taxon>Tabebuia alliance</taxon>
        <taxon>Handroanthus</taxon>
    </lineage>
</organism>
<evidence type="ECO:0000313" key="3">
    <source>
        <dbReference type="Proteomes" id="UP000231279"/>
    </source>
</evidence>
<evidence type="ECO:0000313" key="2">
    <source>
        <dbReference type="EMBL" id="PIN12835.1"/>
    </source>
</evidence>
<proteinExistence type="predicted"/>
<feature type="region of interest" description="Disordered" evidence="1">
    <location>
        <begin position="134"/>
        <end position="195"/>
    </location>
</feature>
<dbReference type="AlphaFoldDB" id="A0A2G9H5P3"/>
<reference evidence="3" key="1">
    <citation type="journal article" date="2018" name="Gigascience">
        <title>Genome assembly of the Pink Ipe (Handroanthus impetiginosus, Bignoniaceae), a highly valued, ecologically keystone Neotropical timber forest tree.</title>
        <authorList>
            <person name="Silva-Junior O.B."/>
            <person name="Grattapaglia D."/>
            <person name="Novaes E."/>
            <person name="Collevatti R.G."/>
        </authorList>
    </citation>
    <scope>NUCLEOTIDE SEQUENCE [LARGE SCALE GENOMIC DNA]</scope>
    <source>
        <strain evidence="3">cv. UFG-1</strain>
    </source>
</reference>
<accession>A0A2G9H5P3</accession>
<dbReference type="Proteomes" id="UP000231279">
    <property type="component" value="Unassembled WGS sequence"/>
</dbReference>
<evidence type="ECO:0000256" key="1">
    <source>
        <dbReference type="SAM" id="MobiDB-lite"/>
    </source>
</evidence>